<dbReference type="PANTHER" id="PTHR42855:SF2">
    <property type="entry name" value="DRUG RESISTANCE ABC TRANSPORTER,ATP-BINDING PROTEIN"/>
    <property type="match status" value="1"/>
</dbReference>
<dbReference type="PANTHER" id="PTHR42855">
    <property type="entry name" value="ABC TRANSPORTER ATP-BINDING SUBUNIT"/>
    <property type="match status" value="1"/>
</dbReference>
<dbReference type="InterPro" id="IPR027417">
    <property type="entry name" value="P-loop_NTPase"/>
</dbReference>
<dbReference type="PROSITE" id="PS00211">
    <property type="entry name" value="ABC_TRANSPORTER_1"/>
    <property type="match status" value="1"/>
</dbReference>
<organism evidence="1 2">
    <name type="scientific">Schleiferilactobacillus harbinensis</name>
    <dbReference type="NCBI Taxonomy" id="304207"/>
    <lineage>
        <taxon>Bacteria</taxon>
        <taxon>Bacillati</taxon>
        <taxon>Bacillota</taxon>
        <taxon>Bacilli</taxon>
        <taxon>Lactobacillales</taxon>
        <taxon>Lactobacillaceae</taxon>
        <taxon>Schleiferilactobacillus</taxon>
    </lineage>
</organism>
<gene>
    <name evidence="1" type="ORF">D1010_17810</name>
</gene>
<dbReference type="Proteomes" id="UP000326779">
    <property type="component" value="Chromosome"/>
</dbReference>
<dbReference type="RefSeq" id="WP_150392736.1">
    <property type="nucleotide sequence ID" value="NZ_CAUFDJ010000021.1"/>
</dbReference>
<dbReference type="AlphaFoldDB" id="A0A5P8M978"/>
<sequence>MSTIAIQNLTFGYPDQAQPLLKQLSVSFDASWHLGLIGRNGRGKTTLLRLLLGALQPTQGAITTDLAFHYFPQPLPAQAAAMTVSEVLLAISAAEPWQWQVEMQNLGLPLALMDQPFGTLSGGEQTKVMLAELFSAPAGFALVDEPTNHLDVQGRRQTARYLQHKQGFIVVSHDPAFLDTTTDHTLALERQGVALYQGSYQVWHQEKTAADTREAAEQGQLKREISRLTAAAQTRSTWAQKTNAQGPAFSKQAARMMRKAKNIEHRSDTAIAAKQALLKNIEVIEPLTVPYTPWREDPVLRAETVTVQRHGRSLFQPVNFTLHRGERLQLQGPNGSGKTSLIQALLGQLPATALQGTYQIPAGVTFSYLPQTFADPAALMRFVGAAALHDQDILYWLHKMGLPRARFTVPVARWSMGEKKKLLLAASLQRSGNVLIWDEPTNYLDVDTRNQLLAGVQKSAATMIIVDHDAAFTQTICNAAIVLHH</sequence>
<dbReference type="GO" id="GO:0016887">
    <property type="term" value="F:ATP hydrolysis activity"/>
    <property type="evidence" value="ECO:0007669"/>
    <property type="project" value="InterPro"/>
</dbReference>
<dbReference type="InterPro" id="IPR003593">
    <property type="entry name" value="AAA+_ATPase"/>
</dbReference>
<dbReference type="PROSITE" id="PS50893">
    <property type="entry name" value="ABC_TRANSPORTER_2"/>
    <property type="match status" value="2"/>
</dbReference>
<reference evidence="1 2" key="1">
    <citation type="submission" date="2019-10" db="EMBL/GenBank/DDBJ databases">
        <title>The completed genome of Lactobacillus harbinensis M1.</title>
        <authorList>
            <person name="Zheng Y."/>
        </authorList>
    </citation>
    <scope>NUCLEOTIDE SEQUENCE [LARGE SCALE GENOMIC DNA]</scope>
    <source>
        <strain evidence="1 2">M1</strain>
    </source>
</reference>
<keyword evidence="1" id="KW-0067">ATP-binding</keyword>
<dbReference type="InterPro" id="IPR051309">
    <property type="entry name" value="ABCF_ATPase"/>
</dbReference>
<accession>A0A5P8M978</accession>
<keyword evidence="1" id="KW-0547">Nucleotide-binding</keyword>
<dbReference type="GO" id="GO:0005524">
    <property type="term" value="F:ATP binding"/>
    <property type="evidence" value="ECO:0007669"/>
    <property type="project" value="UniProtKB-KW"/>
</dbReference>
<dbReference type="GeneID" id="78510663"/>
<dbReference type="InterPro" id="IPR017871">
    <property type="entry name" value="ABC_transporter-like_CS"/>
</dbReference>
<dbReference type="InterPro" id="IPR003439">
    <property type="entry name" value="ABC_transporter-like_ATP-bd"/>
</dbReference>
<proteinExistence type="predicted"/>
<dbReference type="CDD" id="cd03221">
    <property type="entry name" value="ABCF_EF-3"/>
    <property type="match status" value="2"/>
</dbReference>
<dbReference type="Gene3D" id="3.40.50.300">
    <property type="entry name" value="P-loop containing nucleotide triphosphate hydrolases"/>
    <property type="match status" value="2"/>
</dbReference>
<evidence type="ECO:0000313" key="2">
    <source>
        <dbReference type="Proteomes" id="UP000326779"/>
    </source>
</evidence>
<evidence type="ECO:0000313" key="1">
    <source>
        <dbReference type="EMBL" id="QFR25092.1"/>
    </source>
</evidence>
<dbReference type="SUPFAM" id="SSF52540">
    <property type="entry name" value="P-loop containing nucleoside triphosphate hydrolases"/>
    <property type="match status" value="2"/>
</dbReference>
<dbReference type="EMBL" id="CP045143">
    <property type="protein sequence ID" value="QFR25092.1"/>
    <property type="molecule type" value="Genomic_DNA"/>
</dbReference>
<protein>
    <submittedName>
        <fullName evidence="1">ATP-binding cassette domain-containing protein</fullName>
    </submittedName>
</protein>
<dbReference type="KEGG" id="lhb:D1010_17810"/>
<dbReference type="Pfam" id="PF00005">
    <property type="entry name" value="ABC_tran"/>
    <property type="match status" value="2"/>
</dbReference>
<dbReference type="SMART" id="SM00382">
    <property type="entry name" value="AAA"/>
    <property type="match status" value="2"/>
</dbReference>
<name>A0A5P8M978_9LACO</name>